<dbReference type="InterPro" id="IPR013525">
    <property type="entry name" value="ABC2_TM"/>
</dbReference>
<comment type="caution">
    <text evidence="8">The sequence shown here is derived from an EMBL/GenBank/DDBJ whole genome shotgun (WGS) entry which is preliminary data.</text>
</comment>
<evidence type="ECO:0000256" key="6">
    <source>
        <dbReference type="RuleBase" id="RU361157"/>
    </source>
</evidence>
<dbReference type="PANTHER" id="PTHR43027">
    <property type="entry name" value="DOXORUBICIN RESISTANCE ABC TRANSPORTER PERMEASE PROTEIN DRRC-RELATED"/>
    <property type="match status" value="1"/>
</dbReference>
<evidence type="ECO:0000313" key="8">
    <source>
        <dbReference type="EMBL" id="GAA5174030.1"/>
    </source>
</evidence>
<comment type="similarity">
    <text evidence="6">Belongs to the ABC-2 integral membrane protein family.</text>
</comment>
<dbReference type="PANTHER" id="PTHR43027:SF1">
    <property type="entry name" value="DOXORUBICIN RESISTANCE ABC TRANSPORTER PERMEASE PROTEIN DRRC-RELATED"/>
    <property type="match status" value="1"/>
</dbReference>
<feature type="transmembrane region" description="Helical" evidence="6">
    <location>
        <begin position="143"/>
        <end position="168"/>
    </location>
</feature>
<dbReference type="InterPro" id="IPR000412">
    <property type="entry name" value="ABC_2_transport"/>
</dbReference>
<evidence type="ECO:0000256" key="2">
    <source>
        <dbReference type="ARBA" id="ARBA00022692"/>
    </source>
</evidence>
<dbReference type="EMBL" id="BAABJP010000058">
    <property type="protein sequence ID" value="GAA5174030.1"/>
    <property type="molecule type" value="Genomic_DNA"/>
</dbReference>
<evidence type="ECO:0000259" key="7">
    <source>
        <dbReference type="PROSITE" id="PS51012"/>
    </source>
</evidence>
<feature type="domain" description="ABC transmembrane type-2" evidence="7">
    <location>
        <begin position="32"/>
        <end position="254"/>
    </location>
</feature>
<keyword evidence="6" id="KW-0813">Transport</keyword>
<name>A0ABP9RBC2_9PSEU</name>
<protein>
    <recommendedName>
        <fullName evidence="6">Transport permease protein</fullName>
    </recommendedName>
</protein>
<evidence type="ECO:0000256" key="4">
    <source>
        <dbReference type="ARBA" id="ARBA00023136"/>
    </source>
</evidence>
<feature type="transmembrane region" description="Helical" evidence="6">
    <location>
        <begin position="32"/>
        <end position="50"/>
    </location>
</feature>
<feature type="transmembrane region" description="Helical" evidence="6">
    <location>
        <begin position="231"/>
        <end position="252"/>
    </location>
</feature>
<dbReference type="PROSITE" id="PS51012">
    <property type="entry name" value="ABC_TM2"/>
    <property type="match status" value="1"/>
</dbReference>
<evidence type="ECO:0000313" key="9">
    <source>
        <dbReference type="Proteomes" id="UP001428817"/>
    </source>
</evidence>
<dbReference type="RefSeq" id="WP_185059907.1">
    <property type="nucleotide sequence ID" value="NZ_BAABJP010000058.1"/>
</dbReference>
<gene>
    <name evidence="8" type="ORF">GCM10023321_76920</name>
</gene>
<evidence type="ECO:0000256" key="1">
    <source>
        <dbReference type="ARBA" id="ARBA00004141"/>
    </source>
</evidence>
<proteinExistence type="inferred from homology"/>
<keyword evidence="9" id="KW-1185">Reference proteome</keyword>
<feature type="transmembrane region" description="Helical" evidence="6">
    <location>
        <begin position="110"/>
        <end position="137"/>
    </location>
</feature>
<keyword evidence="3 6" id="KW-1133">Transmembrane helix</keyword>
<dbReference type="InterPro" id="IPR052902">
    <property type="entry name" value="ABC-2_transporter"/>
</dbReference>
<reference evidence="9" key="1">
    <citation type="journal article" date="2019" name="Int. J. Syst. Evol. Microbiol.">
        <title>The Global Catalogue of Microorganisms (GCM) 10K type strain sequencing project: providing services to taxonomists for standard genome sequencing and annotation.</title>
        <authorList>
            <consortium name="The Broad Institute Genomics Platform"/>
            <consortium name="The Broad Institute Genome Sequencing Center for Infectious Disease"/>
            <person name="Wu L."/>
            <person name="Ma J."/>
        </authorList>
    </citation>
    <scope>NUCLEOTIDE SEQUENCE [LARGE SCALE GENOMIC DNA]</scope>
    <source>
        <strain evidence="9">JCM 18303</strain>
    </source>
</reference>
<dbReference type="PIRSF" id="PIRSF006648">
    <property type="entry name" value="DrrB"/>
    <property type="match status" value="1"/>
</dbReference>
<dbReference type="Proteomes" id="UP001428817">
    <property type="component" value="Unassembled WGS sequence"/>
</dbReference>
<keyword evidence="2 6" id="KW-0812">Transmembrane</keyword>
<keyword evidence="6" id="KW-1003">Cell membrane</keyword>
<feature type="transmembrane region" description="Helical" evidence="6">
    <location>
        <begin position="70"/>
        <end position="89"/>
    </location>
</feature>
<dbReference type="InterPro" id="IPR047817">
    <property type="entry name" value="ABC2_TM_bact-type"/>
</dbReference>
<feature type="transmembrane region" description="Helical" evidence="6">
    <location>
        <begin position="180"/>
        <end position="197"/>
    </location>
</feature>
<evidence type="ECO:0000256" key="3">
    <source>
        <dbReference type="ARBA" id="ARBA00022989"/>
    </source>
</evidence>
<organism evidence="8 9">
    <name type="scientific">Pseudonocardia eucalypti</name>
    <dbReference type="NCBI Taxonomy" id="648755"/>
    <lineage>
        <taxon>Bacteria</taxon>
        <taxon>Bacillati</taxon>
        <taxon>Actinomycetota</taxon>
        <taxon>Actinomycetes</taxon>
        <taxon>Pseudonocardiales</taxon>
        <taxon>Pseudonocardiaceae</taxon>
        <taxon>Pseudonocardia</taxon>
    </lineage>
</organism>
<evidence type="ECO:0000256" key="5">
    <source>
        <dbReference type="ARBA" id="ARBA00023251"/>
    </source>
</evidence>
<keyword evidence="4 6" id="KW-0472">Membrane</keyword>
<dbReference type="Pfam" id="PF01061">
    <property type="entry name" value="ABC2_membrane"/>
    <property type="match status" value="1"/>
</dbReference>
<keyword evidence="5" id="KW-0046">Antibiotic resistance</keyword>
<sequence>MTAAVFAAPAGLGRQVALHAGRQAKRLLADRAGLVGVVLAPVLYFLGFYVPLSGAMSARGLDYGRYIGPALVVQSCIFTAIASATALADDARAGLLRRVASMPVSGQGPLLGRLLVDVAAALVGAVAACLTAALVGFRFASLAGVVGFALVVVAFTVAMSLLFVGVALRASDPAGAAEALLVPQLLLLMISTAFIPLDGFPGWLRPVVAWQPVSPVLAALRGFAEGAPGGFPVLVAFVWCAVLALAGLLLGAGRRVGGSDA</sequence>
<comment type="subcellular location">
    <subcellularLocation>
        <location evidence="6">Cell membrane</location>
        <topology evidence="6">Multi-pass membrane protein</topology>
    </subcellularLocation>
    <subcellularLocation>
        <location evidence="1">Membrane</location>
        <topology evidence="1">Multi-pass membrane protein</topology>
    </subcellularLocation>
</comment>
<accession>A0ABP9RBC2</accession>